<protein>
    <submittedName>
        <fullName evidence="2">Uncharacterized protein</fullName>
    </submittedName>
</protein>
<keyword evidence="1" id="KW-0472">Membrane</keyword>
<dbReference type="Proteomes" id="UP000000268">
    <property type="component" value="Chromosome"/>
</dbReference>
<keyword evidence="1" id="KW-1133">Transmembrane helix</keyword>
<feature type="transmembrane region" description="Helical" evidence="1">
    <location>
        <begin position="20"/>
        <end position="40"/>
    </location>
</feature>
<sequence>MQTQIKTPTPRLTTRAMHKYVMLGVGIWIAFLGTFAIAYVRVSNSHRFAGEPFQALSPHETQKPASSY</sequence>
<evidence type="ECO:0000256" key="1">
    <source>
        <dbReference type="SAM" id="Phobius"/>
    </source>
</evidence>
<organism evidence="2 3">
    <name type="scientific">Acaryochloris marina (strain MBIC 11017)</name>
    <dbReference type="NCBI Taxonomy" id="329726"/>
    <lineage>
        <taxon>Bacteria</taxon>
        <taxon>Bacillati</taxon>
        <taxon>Cyanobacteriota</taxon>
        <taxon>Cyanophyceae</taxon>
        <taxon>Acaryochloridales</taxon>
        <taxon>Acaryochloridaceae</taxon>
        <taxon>Acaryochloris</taxon>
    </lineage>
</organism>
<reference evidence="2 3" key="1">
    <citation type="journal article" date="2008" name="Proc. Natl. Acad. Sci. U.S.A.">
        <title>Niche adaptation and genome expansion in the chlorophyll d-producing cyanobacterium Acaryochloris marina.</title>
        <authorList>
            <person name="Swingley W.D."/>
            <person name="Chen M."/>
            <person name="Cheung P.C."/>
            <person name="Conrad A.L."/>
            <person name="Dejesa L.C."/>
            <person name="Hao J."/>
            <person name="Honchak B.M."/>
            <person name="Karbach L.E."/>
            <person name="Kurdoglu A."/>
            <person name="Lahiri S."/>
            <person name="Mastrian S.D."/>
            <person name="Miyashita H."/>
            <person name="Page L."/>
            <person name="Ramakrishna P."/>
            <person name="Satoh S."/>
            <person name="Sattley W.M."/>
            <person name="Shimada Y."/>
            <person name="Taylor H.L."/>
            <person name="Tomo T."/>
            <person name="Tsuchiya T."/>
            <person name="Wang Z.T."/>
            <person name="Raymond J."/>
            <person name="Mimuro M."/>
            <person name="Blankenship R.E."/>
            <person name="Touchman J.W."/>
        </authorList>
    </citation>
    <scope>NUCLEOTIDE SEQUENCE [LARGE SCALE GENOMIC DNA]</scope>
    <source>
        <strain evidence="3">MBIC 11017</strain>
    </source>
</reference>
<accession>B0C8C4</accession>
<dbReference type="STRING" id="329726.AM1_3959"/>
<dbReference type="HOGENOM" id="CLU_2784345_0_0_3"/>
<keyword evidence="1" id="KW-0812">Transmembrane</keyword>
<evidence type="ECO:0000313" key="2">
    <source>
        <dbReference type="EMBL" id="ABW28944.1"/>
    </source>
</evidence>
<gene>
    <name evidence="2" type="ordered locus">AM1_3959</name>
</gene>
<dbReference type="KEGG" id="amr:AM1_3959"/>
<keyword evidence="3" id="KW-1185">Reference proteome</keyword>
<dbReference type="RefSeq" id="WP_012164300.1">
    <property type="nucleotide sequence ID" value="NC_009925.1"/>
</dbReference>
<dbReference type="AlphaFoldDB" id="B0C8C4"/>
<evidence type="ECO:0000313" key="3">
    <source>
        <dbReference type="Proteomes" id="UP000000268"/>
    </source>
</evidence>
<dbReference type="OrthoDB" id="9848363at2"/>
<proteinExistence type="predicted"/>
<dbReference type="EMBL" id="CP000828">
    <property type="protein sequence ID" value="ABW28944.1"/>
    <property type="molecule type" value="Genomic_DNA"/>
</dbReference>
<name>B0C8C4_ACAM1</name>